<keyword evidence="2" id="KW-1133">Transmembrane helix</keyword>
<organism evidence="3 4">
    <name type="scientific">Candidatus Lachnoclostridium pullistercoris</name>
    <dbReference type="NCBI Taxonomy" id="2838632"/>
    <lineage>
        <taxon>Bacteria</taxon>
        <taxon>Bacillati</taxon>
        <taxon>Bacillota</taxon>
        <taxon>Clostridia</taxon>
        <taxon>Lachnospirales</taxon>
        <taxon>Lachnospiraceae</taxon>
    </lineage>
</organism>
<dbReference type="EMBL" id="DWWL01000026">
    <property type="protein sequence ID" value="HJC47278.1"/>
    <property type="molecule type" value="Genomic_DNA"/>
</dbReference>
<comment type="caution">
    <text evidence="3">The sequence shown here is derived from an EMBL/GenBank/DDBJ whole genome shotgun (WGS) entry which is preliminary data.</text>
</comment>
<keyword evidence="2" id="KW-0472">Membrane</keyword>
<name>A0A9D2T4Z5_9FIRM</name>
<evidence type="ECO:0000313" key="4">
    <source>
        <dbReference type="Proteomes" id="UP000823883"/>
    </source>
</evidence>
<reference evidence="3" key="1">
    <citation type="journal article" date="2021" name="PeerJ">
        <title>Extensive microbial diversity within the chicken gut microbiome revealed by metagenomics and culture.</title>
        <authorList>
            <person name="Gilroy R."/>
            <person name="Ravi A."/>
            <person name="Getino M."/>
            <person name="Pursley I."/>
            <person name="Horton D.L."/>
            <person name="Alikhan N.F."/>
            <person name="Baker D."/>
            <person name="Gharbi K."/>
            <person name="Hall N."/>
            <person name="Watson M."/>
            <person name="Adriaenssens E.M."/>
            <person name="Foster-Nyarko E."/>
            <person name="Jarju S."/>
            <person name="Secka A."/>
            <person name="Antonio M."/>
            <person name="Oren A."/>
            <person name="Chaudhuri R.R."/>
            <person name="La Ragione R."/>
            <person name="Hildebrand F."/>
            <person name="Pallen M.J."/>
        </authorList>
    </citation>
    <scope>NUCLEOTIDE SEQUENCE</scope>
    <source>
        <strain evidence="3">CHK183-5548</strain>
    </source>
</reference>
<evidence type="ECO:0008006" key="5">
    <source>
        <dbReference type="Google" id="ProtNLM"/>
    </source>
</evidence>
<evidence type="ECO:0000256" key="2">
    <source>
        <dbReference type="SAM" id="Phobius"/>
    </source>
</evidence>
<feature type="transmembrane region" description="Helical" evidence="2">
    <location>
        <begin position="175"/>
        <end position="195"/>
    </location>
</feature>
<dbReference type="AlphaFoldDB" id="A0A9D2T4Z5"/>
<gene>
    <name evidence="3" type="ORF">IAA04_04430</name>
</gene>
<feature type="coiled-coil region" evidence="1">
    <location>
        <begin position="235"/>
        <end position="317"/>
    </location>
</feature>
<feature type="coiled-coil region" evidence="1">
    <location>
        <begin position="66"/>
        <end position="112"/>
    </location>
</feature>
<proteinExistence type="predicted"/>
<reference evidence="3" key="2">
    <citation type="submission" date="2021-04" db="EMBL/GenBank/DDBJ databases">
        <authorList>
            <person name="Gilroy R."/>
        </authorList>
    </citation>
    <scope>NUCLEOTIDE SEQUENCE</scope>
    <source>
        <strain evidence="3">CHK183-5548</strain>
    </source>
</reference>
<accession>A0A9D2T4Z5</accession>
<keyword evidence="2" id="KW-0812">Transmembrane</keyword>
<evidence type="ECO:0000256" key="1">
    <source>
        <dbReference type="SAM" id="Coils"/>
    </source>
</evidence>
<keyword evidence="1" id="KW-0175">Coiled coil</keyword>
<dbReference type="Proteomes" id="UP000823883">
    <property type="component" value="Unassembled WGS sequence"/>
</dbReference>
<evidence type="ECO:0000313" key="3">
    <source>
        <dbReference type="EMBL" id="HJC47278.1"/>
    </source>
</evidence>
<protein>
    <recommendedName>
        <fullName evidence="5">ATPase involved in DNA repair</fullName>
    </recommendedName>
</protein>
<feature type="transmembrane region" description="Helical" evidence="2">
    <location>
        <begin position="147"/>
        <end position="169"/>
    </location>
</feature>
<sequence>MGQQMTDQMAFLTEARTALEELGVAKDREKQLKIDETKVGKALDAEKKALEDNVNSTVRKRREAIASSYDAEMDKAEDKLKKARAKREKAKNQGMKERIAEETADLRSENRDVQGQIRTLFKKKHVPSFCNSGWYYALFLPGRFGEYMLFLITVLICFLAVPYGAYLLIPKRQPLHLAAIYFAAILIFGGTYILLTNKTKARYLDTLKEARVMRDHIRSNQKKIKVITKSIQRDKNEKMYNLEKYDDEISQLEQEIQKIGSQKQDALNSFEQVTKTIISDEIITAAKPKMDELTSRYREIRQSIGETETEIKQKNLEITDKYAGYLGKEYMDPLKIGELMESIRSGRASTISEAMEDIRQAKNQ</sequence>